<dbReference type="Proteomes" id="UP000464658">
    <property type="component" value="Chromosome"/>
</dbReference>
<reference evidence="1 2" key="1">
    <citation type="submission" date="2019-12" db="EMBL/GenBank/DDBJ databases">
        <title>Full genome sequence of a Bacillus safensis strain isolated from commercially available natto in Indonesia.</title>
        <authorList>
            <person name="Yoshida M."/>
            <person name="Uomi M."/>
            <person name="Waturangi D."/>
            <person name="Ekaputri J.J."/>
            <person name="Setiamarga D.H.E."/>
        </authorList>
    </citation>
    <scope>NUCLEOTIDE SEQUENCE [LARGE SCALE GENOMIC DNA]</scope>
    <source>
        <strain evidence="1 2">IDN1</strain>
    </source>
</reference>
<dbReference type="AlphaFoldDB" id="A0A5S9MEY7"/>
<gene>
    <name evidence="1" type="ORF">BsIDN1_43220</name>
</gene>
<sequence>MTLLFIHTRAARLAAKQKKHWLKANQIDFKERHLFRETPTLDELKKKILSLTTEGMDEILATRSQAFFKA</sequence>
<dbReference type="EMBL" id="AP021906">
    <property type="protein sequence ID" value="BBP90704.1"/>
    <property type="molecule type" value="Genomic_DNA"/>
</dbReference>
<evidence type="ECO:0000313" key="1">
    <source>
        <dbReference type="EMBL" id="BBP90704.1"/>
    </source>
</evidence>
<accession>A0A5S9MEY7</accession>
<proteinExistence type="predicted"/>
<organism evidence="1 2">
    <name type="scientific">Bacillus safensis</name>
    <dbReference type="NCBI Taxonomy" id="561879"/>
    <lineage>
        <taxon>Bacteria</taxon>
        <taxon>Bacillati</taxon>
        <taxon>Bacillota</taxon>
        <taxon>Bacilli</taxon>
        <taxon>Bacillales</taxon>
        <taxon>Bacillaceae</taxon>
        <taxon>Bacillus</taxon>
    </lineage>
</organism>
<name>A0A5S9MEY7_BACIA</name>
<protein>
    <submittedName>
        <fullName evidence="1">Uncharacterized protein</fullName>
    </submittedName>
</protein>
<evidence type="ECO:0000313" key="2">
    <source>
        <dbReference type="Proteomes" id="UP000464658"/>
    </source>
</evidence>
<dbReference type="Gene3D" id="3.40.30.10">
    <property type="entry name" value="Glutaredoxin"/>
    <property type="match status" value="1"/>
</dbReference>